<evidence type="ECO:0000256" key="1">
    <source>
        <dbReference type="SAM" id="MobiDB-lite"/>
    </source>
</evidence>
<feature type="transmembrane region" description="Helical" evidence="2">
    <location>
        <begin position="117"/>
        <end position="137"/>
    </location>
</feature>
<keyword evidence="2" id="KW-1133">Transmembrane helix</keyword>
<evidence type="ECO:0000313" key="4">
    <source>
        <dbReference type="Proteomes" id="UP000543556"/>
    </source>
</evidence>
<feature type="compositionally biased region" description="Basic and acidic residues" evidence="1">
    <location>
        <begin position="156"/>
        <end position="167"/>
    </location>
</feature>
<reference evidence="3 4" key="1">
    <citation type="submission" date="2020-02" db="EMBL/GenBank/DDBJ databases">
        <title>Genome sequence of strain AETb3-4.</title>
        <authorList>
            <person name="Gao J."/>
            <person name="Zhang X."/>
        </authorList>
    </citation>
    <scope>NUCLEOTIDE SEQUENCE [LARGE SCALE GENOMIC DNA]</scope>
    <source>
        <strain evidence="3 4">AETb3-4</strain>
    </source>
</reference>
<dbReference type="Pfam" id="PF11377">
    <property type="entry name" value="DUF3180"/>
    <property type="match status" value="1"/>
</dbReference>
<feature type="transmembrane region" description="Helical" evidence="2">
    <location>
        <begin position="75"/>
        <end position="97"/>
    </location>
</feature>
<proteinExistence type="predicted"/>
<organism evidence="3 4">
    <name type="scientific">Arthrobacter wenxiniae</name>
    <dbReference type="NCBI Taxonomy" id="2713570"/>
    <lineage>
        <taxon>Bacteria</taxon>
        <taxon>Bacillati</taxon>
        <taxon>Actinomycetota</taxon>
        <taxon>Actinomycetes</taxon>
        <taxon>Micrococcales</taxon>
        <taxon>Micrococcaceae</taxon>
        <taxon>Arthrobacter</taxon>
    </lineage>
</organism>
<evidence type="ECO:0000313" key="3">
    <source>
        <dbReference type="EMBL" id="NVM95022.1"/>
    </source>
</evidence>
<keyword evidence="2" id="KW-0812">Transmembrane</keyword>
<accession>A0A7Y7IGY0</accession>
<dbReference type="RefSeq" id="WP_176634792.1">
    <property type="nucleotide sequence ID" value="NZ_JAAMFM010000010.1"/>
</dbReference>
<dbReference type="Proteomes" id="UP000543556">
    <property type="component" value="Unassembled WGS sequence"/>
</dbReference>
<keyword evidence="2" id="KW-0472">Membrane</keyword>
<feature type="region of interest" description="Disordered" evidence="1">
    <location>
        <begin position="146"/>
        <end position="167"/>
    </location>
</feature>
<feature type="transmembrane region" description="Helical" evidence="2">
    <location>
        <begin position="7"/>
        <end position="24"/>
    </location>
</feature>
<dbReference type="EMBL" id="JAAMFM010000010">
    <property type="protein sequence ID" value="NVM95022.1"/>
    <property type="molecule type" value="Genomic_DNA"/>
</dbReference>
<sequence>MRTIRPAWLVVATVVLGVAGWTAAELTSRASLPLPVLPFSSLATMGLIVVVCLILGFKVRHWRDGHRDRVLDPLVAARTLVLAQACAYAGAVLLGWHLGILVDQLDTIPLRGDLGPIWNIAALGGGGIVMMVVGLVVERFCKLPPEDTDAGSTPRPKREGRGEEEFA</sequence>
<gene>
    <name evidence="3" type="ORF">G6034_08865</name>
</gene>
<name>A0A7Y7IGY0_9MICC</name>
<comment type="caution">
    <text evidence="3">The sequence shown here is derived from an EMBL/GenBank/DDBJ whole genome shotgun (WGS) entry which is preliminary data.</text>
</comment>
<keyword evidence="4" id="KW-1185">Reference proteome</keyword>
<protein>
    <submittedName>
        <fullName evidence="3">DUF3180 domain-containing protein</fullName>
    </submittedName>
</protein>
<feature type="transmembrane region" description="Helical" evidence="2">
    <location>
        <begin position="36"/>
        <end position="55"/>
    </location>
</feature>
<dbReference type="AlphaFoldDB" id="A0A7Y7IGY0"/>
<evidence type="ECO:0000256" key="2">
    <source>
        <dbReference type="SAM" id="Phobius"/>
    </source>
</evidence>
<dbReference type="InterPro" id="IPR021517">
    <property type="entry name" value="DUF3180"/>
</dbReference>